<dbReference type="GO" id="GO:0006950">
    <property type="term" value="P:response to stress"/>
    <property type="evidence" value="ECO:0007669"/>
    <property type="project" value="UniProtKB-ARBA"/>
</dbReference>
<reference evidence="5" key="1">
    <citation type="journal article" date="2023" name="Insect Mol. Biol.">
        <title>Genome sequencing provides insights into the evolution of gene families encoding plant cell wall-degrading enzymes in longhorned beetles.</title>
        <authorList>
            <person name="Shin N.R."/>
            <person name="Okamura Y."/>
            <person name="Kirsch R."/>
            <person name="Pauchet Y."/>
        </authorList>
    </citation>
    <scope>NUCLEOTIDE SEQUENCE</scope>
    <source>
        <strain evidence="5">AMC_N1</strain>
    </source>
</reference>
<dbReference type="EC" id="2.7.11.1" evidence="1"/>
<feature type="compositionally biased region" description="Polar residues" evidence="3">
    <location>
        <begin position="27"/>
        <end position="37"/>
    </location>
</feature>
<evidence type="ECO:0000256" key="1">
    <source>
        <dbReference type="ARBA" id="ARBA00012513"/>
    </source>
</evidence>
<keyword evidence="2" id="KW-0808">Transferase</keyword>
<accession>A0AAV8YYH1</accession>
<keyword evidence="2" id="KW-0418">Kinase</keyword>
<dbReference type="Gene3D" id="3.30.200.20">
    <property type="entry name" value="Phosphorylase Kinase, domain 1"/>
    <property type="match status" value="1"/>
</dbReference>
<keyword evidence="6" id="KW-1185">Reference proteome</keyword>
<dbReference type="Pfam" id="PF22949">
    <property type="entry name" value="HRI2_3H"/>
    <property type="match status" value="1"/>
</dbReference>
<gene>
    <name evidence="5" type="ORF">NQ318_014248</name>
</gene>
<feature type="region of interest" description="Disordered" evidence="3">
    <location>
        <begin position="1"/>
        <end position="44"/>
    </location>
</feature>
<evidence type="ECO:0000256" key="3">
    <source>
        <dbReference type="SAM" id="MobiDB-lite"/>
    </source>
</evidence>
<dbReference type="Proteomes" id="UP001162162">
    <property type="component" value="Unassembled WGS sequence"/>
</dbReference>
<evidence type="ECO:0000313" key="6">
    <source>
        <dbReference type="Proteomes" id="UP001162162"/>
    </source>
</evidence>
<dbReference type="AlphaFoldDB" id="A0AAV8YYH1"/>
<evidence type="ECO:0000313" key="5">
    <source>
        <dbReference type="EMBL" id="KAJ8956834.1"/>
    </source>
</evidence>
<evidence type="ECO:0000259" key="4">
    <source>
        <dbReference type="Pfam" id="PF22949"/>
    </source>
</evidence>
<keyword evidence="2" id="KW-0723">Serine/threonine-protein kinase</keyword>
<dbReference type="InterPro" id="IPR054521">
    <property type="entry name" value="HRI2_3H"/>
</dbReference>
<organism evidence="5 6">
    <name type="scientific">Aromia moschata</name>
    <dbReference type="NCBI Taxonomy" id="1265417"/>
    <lineage>
        <taxon>Eukaryota</taxon>
        <taxon>Metazoa</taxon>
        <taxon>Ecdysozoa</taxon>
        <taxon>Arthropoda</taxon>
        <taxon>Hexapoda</taxon>
        <taxon>Insecta</taxon>
        <taxon>Pterygota</taxon>
        <taxon>Neoptera</taxon>
        <taxon>Endopterygota</taxon>
        <taxon>Coleoptera</taxon>
        <taxon>Polyphaga</taxon>
        <taxon>Cucujiformia</taxon>
        <taxon>Chrysomeloidea</taxon>
        <taxon>Cerambycidae</taxon>
        <taxon>Cerambycinae</taxon>
        <taxon>Callichromatini</taxon>
        <taxon>Aromia</taxon>
    </lineage>
</organism>
<feature type="domain" description="Heme-regulated eIF-2-alpha kinase helical" evidence="4">
    <location>
        <begin position="51"/>
        <end position="121"/>
    </location>
</feature>
<proteinExistence type="predicted"/>
<sequence>MSQSSDMCVDDEEKEPKPTSDDYPVSESFSQFPSESDPSMHALSRQRRVSTPVSILIESLVKNICSMCEPDKNKASLMYELICDKLFAMNLIDESYSMREFEGMRSQYMKAFLQLVTSVKSGDKNLPLRSIWPTPDINSHYLREFDEVEYIAGGGFGQVYRVKHKLDGANTQ</sequence>
<comment type="caution">
    <text evidence="5">The sequence shown here is derived from an EMBL/GenBank/DDBJ whole genome shotgun (WGS) entry which is preliminary data.</text>
</comment>
<protein>
    <recommendedName>
        <fullName evidence="1">non-specific serine/threonine protein kinase</fullName>
        <ecNumber evidence="1">2.7.11.1</ecNumber>
    </recommendedName>
</protein>
<evidence type="ECO:0000256" key="2">
    <source>
        <dbReference type="ARBA" id="ARBA00022527"/>
    </source>
</evidence>
<dbReference type="GO" id="GO:0004674">
    <property type="term" value="F:protein serine/threonine kinase activity"/>
    <property type="evidence" value="ECO:0007669"/>
    <property type="project" value="UniProtKB-KW"/>
</dbReference>
<name>A0AAV8YYH1_9CUCU</name>
<dbReference type="EMBL" id="JAPWTK010000027">
    <property type="protein sequence ID" value="KAJ8956834.1"/>
    <property type="molecule type" value="Genomic_DNA"/>
</dbReference>